<proteinExistence type="predicted"/>
<dbReference type="AlphaFoldDB" id="A0A2Z2ND95"/>
<gene>
    <name evidence="2" type="ORF">A3L04_10020</name>
</gene>
<organism evidence="2 3">
    <name type="scientific">Thermococcus chitonophagus</name>
    <dbReference type="NCBI Taxonomy" id="54262"/>
    <lineage>
        <taxon>Archaea</taxon>
        <taxon>Methanobacteriati</taxon>
        <taxon>Methanobacteriota</taxon>
        <taxon>Thermococci</taxon>
        <taxon>Thermococcales</taxon>
        <taxon>Thermococcaceae</taxon>
        <taxon>Thermococcus</taxon>
    </lineage>
</organism>
<evidence type="ECO:0000313" key="3">
    <source>
        <dbReference type="Proteomes" id="UP000250189"/>
    </source>
</evidence>
<evidence type="ECO:0000313" key="2">
    <source>
        <dbReference type="EMBL" id="ASJ17382.1"/>
    </source>
</evidence>
<keyword evidence="3" id="KW-1185">Reference proteome</keyword>
<accession>A0A2Z2ND95</accession>
<dbReference type="EMBL" id="CP015193">
    <property type="protein sequence ID" value="ASJ17382.1"/>
    <property type="molecule type" value="Genomic_DNA"/>
</dbReference>
<dbReference type="Proteomes" id="UP000250189">
    <property type="component" value="Chromosome"/>
</dbReference>
<dbReference type="RefSeq" id="WP_068577754.1">
    <property type="nucleotide sequence ID" value="NZ_LN999010.1"/>
</dbReference>
<keyword evidence="1" id="KW-0812">Transmembrane</keyword>
<name>A0A2Z2ND95_9EURY</name>
<reference evidence="2 3" key="1">
    <citation type="submission" date="2016-04" db="EMBL/GenBank/DDBJ databases">
        <title>Complete genome sequence of Thermococcus chitonophagus type strain GC74.</title>
        <authorList>
            <person name="Oger P.M."/>
        </authorList>
    </citation>
    <scope>NUCLEOTIDE SEQUENCE [LARGE SCALE GENOMIC DNA]</scope>
    <source>
        <strain evidence="2 3">GC74</strain>
    </source>
</reference>
<protein>
    <submittedName>
        <fullName evidence="2">Uncharacterized protein</fullName>
    </submittedName>
</protein>
<keyword evidence="1" id="KW-1133">Transmembrane helix</keyword>
<keyword evidence="1" id="KW-0472">Membrane</keyword>
<dbReference type="GeneID" id="28493588"/>
<feature type="transmembrane region" description="Helical" evidence="1">
    <location>
        <begin position="32"/>
        <end position="53"/>
    </location>
</feature>
<sequence length="86" mass="9345">MGTRYSLSLLVAAVTLIEIVFAGPVIIAYVGGGVWGIIVVLLVFSAVALFGFVSKSYNLVNRIFHASLPGDMHEDIEKEREKKHGI</sequence>
<evidence type="ECO:0000256" key="1">
    <source>
        <dbReference type="SAM" id="Phobius"/>
    </source>
</evidence>